<comment type="function">
    <text evidence="12">Catalyzes the transfer of a geranylgeranyl moiety from geranylgeranyl diphosphate to both cysteines of proteins with the C-terminal sequence -XXCC, -XCXC and -CCXX.</text>
</comment>
<keyword evidence="4 12" id="KW-0637">Prenyltransferase</keyword>
<dbReference type="Pfam" id="PF01777">
    <property type="entry name" value="Ribosomal_L27e"/>
    <property type="match status" value="1"/>
</dbReference>
<comment type="cofactor">
    <cofactor evidence="12">
        <name>Zn(2+)</name>
        <dbReference type="ChEBI" id="CHEBI:29105"/>
    </cofactor>
    <text evidence="12">Binds 1 zinc ion per subunit.</text>
</comment>
<evidence type="ECO:0000256" key="1">
    <source>
        <dbReference type="ARBA" id="ARBA00009124"/>
    </source>
</evidence>
<evidence type="ECO:0000256" key="5">
    <source>
        <dbReference type="ARBA" id="ARBA00022679"/>
    </source>
</evidence>
<dbReference type="CDD" id="cd06090">
    <property type="entry name" value="KOW_RPL27"/>
    <property type="match status" value="1"/>
</dbReference>
<comment type="subunit">
    <text evidence="3">Heterodimer of an alpha and a beta subunit.</text>
</comment>
<protein>
    <recommendedName>
        <fullName evidence="12">Geranylgeranyl transferase type-2 subunit beta</fullName>
        <ecNumber evidence="12">2.5.1.60</ecNumber>
    </recommendedName>
</protein>
<keyword evidence="5 12" id="KW-0808">Transferase</keyword>
<dbReference type="EMBL" id="JBICCN010000056">
    <property type="protein sequence ID" value="KAL3096983.1"/>
    <property type="molecule type" value="Genomic_DNA"/>
</dbReference>
<gene>
    <name evidence="15" type="ORF">niasHS_002699</name>
</gene>
<dbReference type="InterPro" id="IPR001330">
    <property type="entry name" value="Prenyltrans"/>
</dbReference>
<evidence type="ECO:0000259" key="13">
    <source>
        <dbReference type="Pfam" id="PF00432"/>
    </source>
</evidence>
<evidence type="ECO:0000259" key="14">
    <source>
        <dbReference type="Pfam" id="PF00467"/>
    </source>
</evidence>
<dbReference type="FunFam" id="1.50.10.20:FF:000012">
    <property type="entry name" value="Geranylgeranyl transferase type-2 subunit beta"/>
    <property type="match status" value="1"/>
</dbReference>
<keyword evidence="9" id="KW-0689">Ribosomal protein</keyword>
<comment type="catalytic activity">
    <reaction evidence="11 12">
        <text>geranylgeranyl diphosphate + L-cysteinyl-[protein] = S-geranylgeranyl-L-cysteinyl-[protein] + diphosphate</text>
        <dbReference type="Rhea" id="RHEA:21240"/>
        <dbReference type="Rhea" id="RHEA-COMP:10131"/>
        <dbReference type="Rhea" id="RHEA-COMP:11537"/>
        <dbReference type="ChEBI" id="CHEBI:29950"/>
        <dbReference type="ChEBI" id="CHEBI:33019"/>
        <dbReference type="ChEBI" id="CHEBI:57533"/>
        <dbReference type="ChEBI" id="CHEBI:86021"/>
        <dbReference type="EC" id="2.5.1.60"/>
    </reaction>
</comment>
<dbReference type="Pfam" id="PF00467">
    <property type="entry name" value="KOW"/>
    <property type="match status" value="1"/>
</dbReference>
<dbReference type="GO" id="GO:0072657">
    <property type="term" value="P:protein localization to membrane"/>
    <property type="evidence" value="ECO:0007669"/>
    <property type="project" value="UniProtKB-ARBA"/>
</dbReference>
<keyword evidence="7" id="KW-0677">Repeat</keyword>
<evidence type="ECO:0000256" key="8">
    <source>
        <dbReference type="ARBA" id="ARBA00022833"/>
    </source>
</evidence>
<sequence>MSGIYWCLAALKVLGENINDEEKLADLIKENQNEDGGFAAADGHDSHILHTLSAIQVAVIIGRLDIINLDAVVEFIKSLQQNDGSFAGDRGGEIDTRFSFCAAASLYFLNRLGSIDVHKAVEFVINCYNFDGGFGTRPGSESHAGQVYCCLGTLSVCGCLELIDVERTATWLAERQCPSGGLCGRPEKLPDVCYSWWVLASLAIIKRLHWIDGESLTRFIIASQDDEKGGIADRPGDESDPFHTVFGLYGLSLLGHKGLEAVDPVFCMTKKSMPGRVVIVLSGRYAGRKAVVVKSYDEGSSERPYGHALIAGIDKYPLKVTKKMGKKQVEKRIRIKPFLKADLDKSLVNKEWIKEPRKKKNAIISVKKEFETSYKAGKSKWLFTKLRF</sequence>
<dbReference type="PANTHER" id="PTHR11774:SF11">
    <property type="entry name" value="GERANYLGERANYL TRANSFERASE TYPE-2 SUBUNIT BETA"/>
    <property type="match status" value="1"/>
</dbReference>
<accession>A0ABD2K2S8</accession>
<dbReference type="PANTHER" id="PTHR11774">
    <property type="entry name" value="GERANYLGERANYL TRANSFERASE TYPE BETA SUBUNIT"/>
    <property type="match status" value="1"/>
</dbReference>
<dbReference type="AlphaFoldDB" id="A0ABD2K2S8"/>
<dbReference type="GO" id="GO:0046872">
    <property type="term" value="F:metal ion binding"/>
    <property type="evidence" value="ECO:0007669"/>
    <property type="project" value="UniProtKB-KW"/>
</dbReference>
<dbReference type="InterPro" id="IPR008991">
    <property type="entry name" value="Translation_prot_SH3-like_sf"/>
</dbReference>
<dbReference type="GO" id="GO:0005840">
    <property type="term" value="C:ribosome"/>
    <property type="evidence" value="ECO:0007669"/>
    <property type="project" value="UniProtKB-KW"/>
</dbReference>
<dbReference type="InterPro" id="IPR041991">
    <property type="entry name" value="Ribosomal_eL27_KOW"/>
</dbReference>
<dbReference type="InterPro" id="IPR038655">
    <property type="entry name" value="Ribosomal_eL27_sf"/>
</dbReference>
<dbReference type="Gene3D" id="1.50.10.20">
    <property type="match status" value="1"/>
</dbReference>
<comment type="similarity">
    <text evidence="2 12">Belongs to the protein prenyltransferase subunit beta family.</text>
</comment>
<evidence type="ECO:0000256" key="7">
    <source>
        <dbReference type="ARBA" id="ARBA00022737"/>
    </source>
</evidence>
<dbReference type="CDD" id="cd02894">
    <property type="entry name" value="GGTase-II"/>
    <property type="match status" value="1"/>
</dbReference>
<evidence type="ECO:0000256" key="6">
    <source>
        <dbReference type="ARBA" id="ARBA00022723"/>
    </source>
</evidence>
<dbReference type="SUPFAM" id="SSF48239">
    <property type="entry name" value="Terpenoid cyclases/Protein prenyltransferases"/>
    <property type="match status" value="1"/>
</dbReference>
<dbReference type="GO" id="GO:0005968">
    <property type="term" value="C:Rab-protein geranylgeranyltransferase complex"/>
    <property type="evidence" value="ECO:0007669"/>
    <property type="project" value="UniProtKB-UniRule"/>
</dbReference>
<proteinExistence type="inferred from homology"/>
<dbReference type="InterPro" id="IPR045089">
    <property type="entry name" value="PGGT1B-like"/>
</dbReference>
<keyword evidence="6 12" id="KW-0479">Metal-binding</keyword>
<evidence type="ECO:0000313" key="16">
    <source>
        <dbReference type="Proteomes" id="UP001620645"/>
    </source>
</evidence>
<evidence type="ECO:0000256" key="12">
    <source>
        <dbReference type="RuleBase" id="RU365076"/>
    </source>
</evidence>
<evidence type="ECO:0000256" key="11">
    <source>
        <dbReference type="ARBA" id="ARBA00047658"/>
    </source>
</evidence>
<feature type="domain" description="KOW" evidence="14">
    <location>
        <begin position="274"/>
        <end position="299"/>
    </location>
</feature>
<organism evidence="15 16">
    <name type="scientific">Heterodera schachtii</name>
    <name type="common">Sugarbeet cyst nematode worm</name>
    <name type="synonym">Tylenchus schachtii</name>
    <dbReference type="NCBI Taxonomy" id="97005"/>
    <lineage>
        <taxon>Eukaryota</taxon>
        <taxon>Metazoa</taxon>
        <taxon>Ecdysozoa</taxon>
        <taxon>Nematoda</taxon>
        <taxon>Chromadorea</taxon>
        <taxon>Rhabditida</taxon>
        <taxon>Tylenchina</taxon>
        <taxon>Tylenchomorpha</taxon>
        <taxon>Tylenchoidea</taxon>
        <taxon>Heteroderidae</taxon>
        <taxon>Heteroderinae</taxon>
        <taxon>Heterodera</taxon>
    </lineage>
</organism>
<name>A0ABD2K2S8_HETSC</name>
<evidence type="ECO:0000256" key="10">
    <source>
        <dbReference type="ARBA" id="ARBA00023274"/>
    </source>
</evidence>
<dbReference type="SUPFAM" id="SSF50104">
    <property type="entry name" value="Translation proteins SH3-like domain"/>
    <property type="match status" value="1"/>
</dbReference>
<evidence type="ECO:0000256" key="4">
    <source>
        <dbReference type="ARBA" id="ARBA00022602"/>
    </source>
</evidence>
<keyword evidence="8 12" id="KW-0862">Zinc</keyword>
<dbReference type="InterPro" id="IPR008930">
    <property type="entry name" value="Terpenoid_cyclase/PrenylTrfase"/>
</dbReference>
<comment type="caution">
    <text evidence="15">The sequence shown here is derived from an EMBL/GenBank/DDBJ whole genome shotgun (WGS) entry which is preliminary data.</text>
</comment>
<keyword evidence="10" id="KW-0687">Ribonucleoprotein</keyword>
<dbReference type="GO" id="GO:1990904">
    <property type="term" value="C:ribonucleoprotein complex"/>
    <property type="evidence" value="ECO:0007669"/>
    <property type="project" value="UniProtKB-KW"/>
</dbReference>
<dbReference type="GO" id="GO:0004663">
    <property type="term" value="F:Rab geranylgeranyltransferase activity"/>
    <property type="evidence" value="ECO:0007669"/>
    <property type="project" value="UniProtKB-UniRule"/>
</dbReference>
<dbReference type="InterPro" id="IPR005824">
    <property type="entry name" value="KOW"/>
</dbReference>
<dbReference type="InterPro" id="IPR001141">
    <property type="entry name" value="Ribosomal_eL27"/>
</dbReference>
<dbReference type="Gene3D" id="2.30.30.770">
    <property type="match status" value="2"/>
</dbReference>
<dbReference type="Pfam" id="PF00432">
    <property type="entry name" value="Prenyltrans"/>
    <property type="match status" value="1"/>
</dbReference>
<evidence type="ECO:0000256" key="9">
    <source>
        <dbReference type="ARBA" id="ARBA00022980"/>
    </source>
</evidence>
<comment type="similarity">
    <text evidence="1">Belongs to the eukaryotic ribosomal protein eL27 family.</text>
</comment>
<evidence type="ECO:0000256" key="2">
    <source>
        <dbReference type="ARBA" id="ARBA00010497"/>
    </source>
</evidence>
<evidence type="ECO:0000256" key="3">
    <source>
        <dbReference type="ARBA" id="ARBA00011355"/>
    </source>
</evidence>
<reference evidence="15 16" key="1">
    <citation type="submission" date="2024-10" db="EMBL/GenBank/DDBJ databases">
        <authorList>
            <person name="Kim D."/>
        </authorList>
    </citation>
    <scope>NUCLEOTIDE SEQUENCE [LARGE SCALE GENOMIC DNA]</scope>
    <source>
        <strain evidence="15">Taebaek</strain>
    </source>
</reference>
<dbReference type="EC" id="2.5.1.60" evidence="12"/>
<keyword evidence="16" id="KW-1185">Reference proteome</keyword>
<dbReference type="Proteomes" id="UP001620645">
    <property type="component" value="Unassembled WGS sequence"/>
</dbReference>
<feature type="domain" description="Prenyltransferase alpha-alpha toroid" evidence="13">
    <location>
        <begin position="1"/>
        <end position="268"/>
    </location>
</feature>
<evidence type="ECO:0000313" key="15">
    <source>
        <dbReference type="EMBL" id="KAL3096983.1"/>
    </source>
</evidence>
<dbReference type="InterPro" id="IPR026873">
    <property type="entry name" value="Ptb1"/>
</dbReference>